<name>A0ABQ0C9R4_9PROT</name>
<keyword evidence="5" id="KW-1185">Reference proteome</keyword>
<dbReference type="RefSeq" id="WP_420905319.1">
    <property type="nucleotide sequence ID" value="NZ_BAAFGK010000004.1"/>
</dbReference>
<dbReference type="Gene3D" id="3.40.50.2300">
    <property type="match status" value="1"/>
</dbReference>
<dbReference type="SMART" id="SM00448">
    <property type="entry name" value="REC"/>
    <property type="match status" value="1"/>
</dbReference>
<organism evidence="4 5">
    <name type="scientific">Candidatus Magnetaquiglobus chichijimensis</name>
    <dbReference type="NCBI Taxonomy" id="3141448"/>
    <lineage>
        <taxon>Bacteria</taxon>
        <taxon>Pseudomonadati</taxon>
        <taxon>Pseudomonadota</taxon>
        <taxon>Magnetococcia</taxon>
        <taxon>Magnetococcales</taxon>
        <taxon>Candidatus Magnetaquicoccaceae</taxon>
        <taxon>Candidatus Magnetaquiglobus</taxon>
    </lineage>
</organism>
<reference evidence="4 5" key="1">
    <citation type="submission" date="2024-09" db="EMBL/GenBank/DDBJ databases">
        <title>Draft genome sequence of Candidatus Magnetaquicoccaceae bacterium FCR-1.</title>
        <authorList>
            <person name="Shimoshige H."/>
            <person name="Shimamura S."/>
            <person name="Taoka A."/>
            <person name="Kobayashi H."/>
            <person name="Maekawa T."/>
        </authorList>
    </citation>
    <scope>NUCLEOTIDE SEQUENCE [LARGE SCALE GENOMIC DNA]</scope>
    <source>
        <strain evidence="4 5">FCR-1</strain>
    </source>
</reference>
<dbReference type="PROSITE" id="PS50110">
    <property type="entry name" value="RESPONSE_REGULATORY"/>
    <property type="match status" value="1"/>
</dbReference>
<dbReference type="EC" id="3.5.1.44" evidence="4"/>
<dbReference type="PANTHER" id="PTHR44591:SF23">
    <property type="entry name" value="CHEY SUBFAMILY"/>
    <property type="match status" value="1"/>
</dbReference>
<dbReference type="SUPFAM" id="SSF55874">
    <property type="entry name" value="ATPase domain of HSP90 chaperone/DNA topoisomerase II/histidine kinase"/>
    <property type="match status" value="1"/>
</dbReference>
<proteinExistence type="predicted"/>
<comment type="caution">
    <text evidence="4">The sequence shown here is derived from an EMBL/GenBank/DDBJ whole genome shotgun (WGS) entry which is preliminary data.</text>
</comment>
<keyword evidence="1 2" id="KW-0597">Phosphoprotein</keyword>
<protein>
    <submittedName>
        <fullName evidence="4">Protein-glutamate methylesterase/protein-glutamine glutaminase</fullName>
        <ecNumber evidence="4">3.5.1.44</ecNumber>
    </submittedName>
</protein>
<feature type="modified residue" description="4-aspartylphosphate" evidence="2">
    <location>
        <position position="57"/>
    </location>
</feature>
<accession>A0ABQ0C9R4</accession>
<dbReference type="EMBL" id="BAAFGK010000004">
    <property type="protein sequence ID" value="GAB0057627.1"/>
    <property type="molecule type" value="Genomic_DNA"/>
</dbReference>
<feature type="domain" description="Response regulatory" evidence="3">
    <location>
        <begin position="9"/>
        <end position="124"/>
    </location>
</feature>
<dbReference type="InterPro" id="IPR003594">
    <property type="entry name" value="HATPase_dom"/>
</dbReference>
<dbReference type="Proteomes" id="UP001628193">
    <property type="component" value="Unassembled WGS sequence"/>
</dbReference>
<gene>
    <name evidence="4" type="primary">cheB_5</name>
    <name evidence="4" type="ORF">SIID45300_01959</name>
</gene>
<dbReference type="GO" id="GO:0050568">
    <property type="term" value="F:protein-glutamine glutaminase activity"/>
    <property type="evidence" value="ECO:0007669"/>
    <property type="project" value="UniProtKB-EC"/>
</dbReference>
<dbReference type="InterPro" id="IPR050595">
    <property type="entry name" value="Bact_response_regulator"/>
</dbReference>
<dbReference type="Pfam" id="PF00072">
    <property type="entry name" value="Response_reg"/>
    <property type="match status" value="1"/>
</dbReference>
<dbReference type="Gene3D" id="3.30.565.10">
    <property type="entry name" value="Histidine kinase-like ATPase, C-terminal domain"/>
    <property type="match status" value="1"/>
</dbReference>
<dbReference type="Pfam" id="PF13581">
    <property type="entry name" value="HATPase_c_2"/>
    <property type="match status" value="1"/>
</dbReference>
<dbReference type="SUPFAM" id="SSF52172">
    <property type="entry name" value="CheY-like"/>
    <property type="match status" value="1"/>
</dbReference>
<evidence type="ECO:0000256" key="1">
    <source>
        <dbReference type="ARBA" id="ARBA00022553"/>
    </source>
</evidence>
<dbReference type="PANTHER" id="PTHR44591">
    <property type="entry name" value="STRESS RESPONSE REGULATOR PROTEIN 1"/>
    <property type="match status" value="1"/>
</dbReference>
<evidence type="ECO:0000256" key="2">
    <source>
        <dbReference type="PROSITE-ProRule" id="PRU00169"/>
    </source>
</evidence>
<dbReference type="InterPro" id="IPR011006">
    <property type="entry name" value="CheY-like_superfamily"/>
</dbReference>
<evidence type="ECO:0000313" key="4">
    <source>
        <dbReference type="EMBL" id="GAB0057627.1"/>
    </source>
</evidence>
<sequence length="301" mass="33994">MSMNRERPVILVVDDEPINIEVLDEILRRDYGVRFATNGVMALEMAIRHDPDLILLDIMMPEMDGHEVCRRLKADPRTKPIPVVFVTAMCGKEDIVEGLRLGAYYYLTKPVDPPAIQAVVAAALNEYATYSAMRDEVNRAVSTFGLLECGRFRFRTLEEARALAVLLAKACPEPEKRVLGLTELMVNAVEHGNLGISYHEKSALHKRGEWVAEVARRLALAEHADRHATVEFTRLADEIHFLIRDQGEGFDPRAFMKIDPERVFDSHGRGIAMANMFSFDEVRYLGKGNEVLAMLKWASVK</sequence>
<dbReference type="CDD" id="cd16936">
    <property type="entry name" value="HATPase_RsbW-like"/>
    <property type="match status" value="1"/>
</dbReference>
<evidence type="ECO:0000259" key="3">
    <source>
        <dbReference type="PROSITE" id="PS50110"/>
    </source>
</evidence>
<keyword evidence="4" id="KW-0378">Hydrolase</keyword>
<evidence type="ECO:0000313" key="5">
    <source>
        <dbReference type="Proteomes" id="UP001628193"/>
    </source>
</evidence>
<dbReference type="InterPro" id="IPR001789">
    <property type="entry name" value="Sig_transdc_resp-reg_receiver"/>
</dbReference>
<dbReference type="InterPro" id="IPR036890">
    <property type="entry name" value="HATPase_C_sf"/>
</dbReference>